<reference evidence="3 4" key="1">
    <citation type="submission" date="2023-07" db="EMBL/GenBank/DDBJ databases">
        <title>Sequencing the genomes of 1000 actinobacteria strains.</title>
        <authorList>
            <person name="Klenk H.-P."/>
        </authorList>
    </citation>
    <scope>NUCLEOTIDE SEQUENCE [LARGE SCALE GENOMIC DNA]</scope>
    <source>
        <strain evidence="3 4">DSM 44709</strain>
    </source>
</reference>
<accession>A0AAE4B2Z2</accession>
<feature type="domain" description="tRNA nuclease CdiA C-terminal" evidence="2">
    <location>
        <begin position="150"/>
        <end position="230"/>
    </location>
</feature>
<dbReference type="CDD" id="cd13442">
    <property type="entry name" value="CDI_toxin_Bp1026b-like"/>
    <property type="match status" value="1"/>
</dbReference>
<evidence type="ECO:0000259" key="2">
    <source>
        <dbReference type="Pfam" id="PF18451"/>
    </source>
</evidence>
<dbReference type="RefSeq" id="WP_370879294.1">
    <property type="nucleotide sequence ID" value="NZ_JAUSUZ010000001.1"/>
</dbReference>
<evidence type="ECO:0000256" key="1">
    <source>
        <dbReference type="SAM" id="MobiDB-lite"/>
    </source>
</evidence>
<keyword evidence="4" id="KW-1185">Reference proteome</keyword>
<evidence type="ECO:0000313" key="3">
    <source>
        <dbReference type="EMBL" id="MDQ0369543.1"/>
    </source>
</evidence>
<dbReference type="InterPro" id="IPR033806">
    <property type="entry name" value="CDI_toxin_Bp1026b-like"/>
</dbReference>
<comment type="caution">
    <text evidence="3">The sequence shown here is derived from an EMBL/GenBank/DDBJ whole genome shotgun (WGS) entry which is preliminary data.</text>
</comment>
<dbReference type="GO" id="GO:0004549">
    <property type="term" value="F:tRNA-specific ribonuclease activity"/>
    <property type="evidence" value="ECO:0007669"/>
    <property type="project" value="InterPro"/>
</dbReference>
<feature type="region of interest" description="Disordered" evidence="1">
    <location>
        <begin position="126"/>
        <end position="150"/>
    </location>
</feature>
<evidence type="ECO:0000313" key="4">
    <source>
        <dbReference type="Proteomes" id="UP001240236"/>
    </source>
</evidence>
<feature type="region of interest" description="Disordered" evidence="1">
    <location>
        <begin position="1"/>
        <end position="107"/>
    </location>
</feature>
<feature type="compositionally biased region" description="Polar residues" evidence="1">
    <location>
        <begin position="128"/>
        <end position="140"/>
    </location>
</feature>
<protein>
    <recommendedName>
        <fullName evidence="2">tRNA nuclease CdiA C-terminal domain-containing protein</fullName>
    </recommendedName>
</protein>
<dbReference type="AlphaFoldDB" id="A0AAE4B2Z2"/>
<dbReference type="EMBL" id="JAUSUZ010000001">
    <property type="protein sequence ID" value="MDQ0369543.1"/>
    <property type="molecule type" value="Genomic_DNA"/>
</dbReference>
<organism evidence="3 4">
    <name type="scientific">Catenuloplanes indicus</name>
    <dbReference type="NCBI Taxonomy" id="137267"/>
    <lineage>
        <taxon>Bacteria</taxon>
        <taxon>Bacillati</taxon>
        <taxon>Actinomycetota</taxon>
        <taxon>Actinomycetes</taxon>
        <taxon>Micromonosporales</taxon>
        <taxon>Micromonosporaceae</taxon>
        <taxon>Catenuloplanes</taxon>
    </lineage>
</organism>
<name>A0AAE4B2Z2_9ACTN</name>
<dbReference type="Proteomes" id="UP001240236">
    <property type="component" value="Unassembled WGS sequence"/>
</dbReference>
<proteinExistence type="predicted"/>
<dbReference type="Pfam" id="PF18451">
    <property type="entry name" value="CdiA_C"/>
    <property type="match status" value="1"/>
</dbReference>
<feature type="compositionally biased region" description="Basic and acidic residues" evidence="1">
    <location>
        <begin position="98"/>
        <end position="107"/>
    </location>
</feature>
<gene>
    <name evidence="3" type="ORF">J2S42_006212</name>
</gene>
<dbReference type="Gene3D" id="3.40.1350.120">
    <property type="match status" value="1"/>
</dbReference>
<sequence length="236" mass="25379">MSSVADGQRIAAEEADAGRAPGSRTGTGWPAGYGGTAGRSSDGTGTGWPERDGRDEPASGADSDPIGDQDSPVDRDNLLTQPTGEEGGEPSGRPTRINPRDDYPTRRSLEMENSAAARLAAEGYRVEQNPSPQDVAQARQNAGDAGLPQKRPDYLIEGRVFDAYSPTAADKTVYYLADEVQAKIVKGQTQRVVVNLEDWRGDVDALRRHFHDSPVPNLKELKIITPEGDIIQVVPE</sequence>
<dbReference type="InterPro" id="IPR040559">
    <property type="entry name" value="CdiA_C"/>
</dbReference>